<dbReference type="InterPro" id="IPR058655">
    <property type="entry name" value="Mok11-14/Ags1-like"/>
</dbReference>
<reference evidence="1" key="1">
    <citation type="journal article" date="2019" name="Environ. Microbiol.">
        <title>Fungal ecological strategies reflected in gene transcription - a case study of two litter decomposers.</title>
        <authorList>
            <person name="Barbi F."/>
            <person name="Kohler A."/>
            <person name="Barry K."/>
            <person name="Baskaran P."/>
            <person name="Daum C."/>
            <person name="Fauchery L."/>
            <person name="Ihrmark K."/>
            <person name="Kuo A."/>
            <person name="LaButti K."/>
            <person name="Lipzen A."/>
            <person name="Morin E."/>
            <person name="Grigoriev I.V."/>
            <person name="Henrissat B."/>
            <person name="Lindahl B."/>
            <person name="Martin F."/>
        </authorList>
    </citation>
    <scope>NUCLEOTIDE SEQUENCE</scope>
    <source>
        <strain evidence="1">JB14</strain>
    </source>
</reference>
<organism evidence="1 2">
    <name type="scientific">Gymnopus androsaceus JB14</name>
    <dbReference type="NCBI Taxonomy" id="1447944"/>
    <lineage>
        <taxon>Eukaryota</taxon>
        <taxon>Fungi</taxon>
        <taxon>Dikarya</taxon>
        <taxon>Basidiomycota</taxon>
        <taxon>Agaricomycotina</taxon>
        <taxon>Agaricomycetes</taxon>
        <taxon>Agaricomycetidae</taxon>
        <taxon>Agaricales</taxon>
        <taxon>Marasmiineae</taxon>
        <taxon>Omphalotaceae</taxon>
        <taxon>Gymnopus</taxon>
    </lineage>
</organism>
<dbReference type="OrthoDB" id="2690627at2759"/>
<accession>A0A6A4HBM4</accession>
<dbReference type="GO" id="GO:0009277">
    <property type="term" value="C:fungal-type cell wall"/>
    <property type="evidence" value="ECO:0007669"/>
    <property type="project" value="TreeGrafter"/>
</dbReference>
<proteinExistence type="predicted"/>
<gene>
    <name evidence="1" type="ORF">BT96DRAFT_1043303</name>
</gene>
<keyword evidence="2" id="KW-1185">Reference proteome</keyword>
<evidence type="ECO:0000313" key="1">
    <source>
        <dbReference type="EMBL" id="KAE9395719.1"/>
    </source>
</evidence>
<dbReference type="PANTHER" id="PTHR47182">
    <property type="entry name" value="CELL WALL ALPHA-1,3-GLUCAN SYNTHASE AGS1-RELATED"/>
    <property type="match status" value="1"/>
</dbReference>
<evidence type="ECO:0000313" key="2">
    <source>
        <dbReference type="Proteomes" id="UP000799118"/>
    </source>
</evidence>
<dbReference type="PANTHER" id="PTHR47182:SF2">
    <property type="entry name" value="CELL WALL ALPHA-1,3-GLUCAN SYNTHASE AGS1"/>
    <property type="match status" value="1"/>
</dbReference>
<dbReference type="AlphaFoldDB" id="A0A6A4HBM4"/>
<dbReference type="Proteomes" id="UP000799118">
    <property type="component" value="Unassembled WGS sequence"/>
</dbReference>
<dbReference type="GO" id="GO:0047657">
    <property type="term" value="F:alpha-1,3-glucan synthase activity"/>
    <property type="evidence" value="ECO:0007669"/>
    <property type="project" value="TreeGrafter"/>
</dbReference>
<sequence>MLSVDTCSALATFWDDDGTFIHESTVGANDCYESDFDQYGDMEAFGVHPDWSTSSTGSVPTINNVSYMTSSANVIVQGVSRTTQTKICIEGLWFRGRINYLRHNSRPPPKFHVVIYDVNLSAPQARKVEDDKRPASPVAPPHLDATFRPQTRIIGGLVDMVVRPKTAKWVVDNKLFSHNVRWLIQIDIAADAGSTLSAQRKTVETALLCVWCLRRLRQVNMFGSHDCIKRCSLRGYGDILARKSKHVAVGGEILINATVAQTNRL</sequence>
<dbReference type="GO" id="GO:0070600">
    <property type="term" value="P:fungal-type cell wall (1-&gt;3)-alpha-glucan biosynthetic process"/>
    <property type="evidence" value="ECO:0007669"/>
    <property type="project" value="TreeGrafter"/>
</dbReference>
<name>A0A6A4HBM4_9AGAR</name>
<protein>
    <submittedName>
        <fullName evidence="1">Uncharacterized protein</fullName>
    </submittedName>
</protein>
<dbReference type="EMBL" id="ML769526">
    <property type="protein sequence ID" value="KAE9395719.1"/>
    <property type="molecule type" value="Genomic_DNA"/>
</dbReference>